<dbReference type="EMBL" id="KB456260">
    <property type="protein sequence ID" value="EMF17924.1"/>
    <property type="molecule type" value="Genomic_DNA"/>
</dbReference>
<evidence type="ECO:0000313" key="6">
    <source>
        <dbReference type="Proteomes" id="UP000016931"/>
    </source>
</evidence>
<keyword evidence="2" id="KW-0560">Oxidoreductase</keyword>
<evidence type="ECO:0000256" key="2">
    <source>
        <dbReference type="ARBA" id="ARBA00023002"/>
    </source>
</evidence>
<dbReference type="Proteomes" id="UP000016931">
    <property type="component" value="Unassembled WGS sequence"/>
</dbReference>
<dbReference type="eggNOG" id="ENOG502SNCH">
    <property type="taxonomic scope" value="Eukaryota"/>
</dbReference>
<dbReference type="GO" id="GO:0043386">
    <property type="term" value="P:mycotoxin biosynthetic process"/>
    <property type="evidence" value="ECO:0007669"/>
    <property type="project" value="InterPro"/>
</dbReference>
<comment type="similarity">
    <text evidence="3">Belongs to the ustYa family.</text>
</comment>
<keyword evidence="4" id="KW-0812">Transmembrane</keyword>
<keyword evidence="6" id="KW-1185">Reference proteome</keyword>
<dbReference type="PANTHER" id="PTHR33365">
    <property type="entry name" value="YALI0B05434P"/>
    <property type="match status" value="1"/>
</dbReference>
<dbReference type="InterPro" id="IPR021765">
    <property type="entry name" value="UstYa-like"/>
</dbReference>
<keyword evidence="4" id="KW-1133">Transmembrane helix</keyword>
<comment type="pathway">
    <text evidence="1">Mycotoxin biosynthesis.</text>
</comment>
<dbReference type="Pfam" id="PF11807">
    <property type="entry name" value="UstYa"/>
    <property type="match status" value="1"/>
</dbReference>
<accession>N1QP04</accession>
<proteinExistence type="inferred from homology"/>
<dbReference type="OMA" id="AIMCFGD"/>
<dbReference type="HOGENOM" id="CLU_042941_4_0_1"/>
<dbReference type="GO" id="GO:0016491">
    <property type="term" value="F:oxidoreductase activity"/>
    <property type="evidence" value="ECO:0007669"/>
    <property type="project" value="UniProtKB-KW"/>
</dbReference>
<evidence type="ECO:0000256" key="1">
    <source>
        <dbReference type="ARBA" id="ARBA00004685"/>
    </source>
</evidence>
<dbReference type="OrthoDB" id="3687641at2759"/>
<dbReference type="GeneID" id="27904664"/>
<gene>
    <name evidence="5" type="ORF">SEPMUDRAFT_153745</name>
</gene>
<dbReference type="STRING" id="692275.N1QP04"/>
<dbReference type="PANTHER" id="PTHR33365:SF11">
    <property type="entry name" value="TAT PATHWAY SIGNAL SEQUENCE"/>
    <property type="match status" value="1"/>
</dbReference>
<dbReference type="RefSeq" id="XP_016766045.1">
    <property type="nucleotide sequence ID" value="XM_016907527.1"/>
</dbReference>
<evidence type="ECO:0000256" key="4">
    <source>
        <dbReference type="SAM" id="Phobius"/>
    </source>
</evidence>
<evidence type="ECO:0000313" key="5">
    <source>
        <dbReference type="EMBL" id="EMF17924.1"/>
    </source>
</evidence>
<sequence>MDKELERPEEESDTEMQIRPVWRMWPTKTIKYTAIPGGQSQYAVRYRRHVNGNVVVTVVVLLLLTSALSIWGTILWHWQRYEELYKHRRLQEDMNGFVPMVSEKSVFFMNDERWEFLEHPTDQQSEALIEQWASLIPNGRGFVELHNNNTAAMNLPPPLVLHNRSIHGIAVFHQLHCLKELGQAITELTHGRPLSQDLKHTYHCIEYLRQVVQCTSDTTLEGFDVTHPNKFATTGWGSTHVCKDFDAVFTWTEQNAPEYARVTAHG</sequence>
<organism evidence="5 6">
    <name type="scientific">Sphaerulina musiva (strain SO2202)</name>
    <name type="common">Poplar stem canker fungus</name>
    <name type="synonym">Septoria musiva</name>
    <dbReference type="NCBI Taxonomy" id="692275"/>
    <lineage>
        <taxon>Eukaryota</taxon>
        <taxon>Fungi</taxon>
        <taxon>Dikarya</taxon>
        <taxon>Ascomycota</taxon>
        <taxon>Pezizomycotina</taxon>
        <taxon>Dothideomycetes</taxon>
        <taxon>Dothideomycetidae</taxon>
        <taxon>Mycosphaerellales</taxon>
        <taxon>Mycosphaerellaceae</taxon>
        <taxon>Sphaerulina</taxon>
    </lineage>
</organism>
<protein>
    <submittedName>
        <fullName evidence="5">Uncharacterized protein</fullName>
    </submittedName>
</protein>
<keyword evidence="4" id="KW-0472">Membrane</keyword>
<dbReference type="AlphaFoldDB" id="N1QP04"/>
<name>N1QP04_SPHMS</name>
<feature type="transmembrane region" description="Helical" evidence="4">
    <location>
        <begin position="54"/>
        <end position="78"/>
    </location>
</feature>
<evidence type="ECO:0000256" key="3">
    <source>
        <dbReference type="ARBA" id="ARBA00035112"/>
    </source>
</evidence>
<reference evidence="5 6" key="1">
    <citation type="journal article" date="2012" name="PLoS Pathog.">
        <title>Diverse lifestyles and strategies of plant pathogenesis encoded in the genomes of eighteen Dothideomycetes fungi.</title>
        <authorList>
            <person name="Ohm R.A."/>
            <person name="Feau N."/>
            <person name="Henrissat B."/>
            <person name="Schoch C.L."/>
            <person name="Horwitz B.A."/>
            <person name="Barry K.W."/>
            <person name="Condon B.J."/>
            <person name="Copeland A.C."/>
            <person name="Dhillon B."/>
            <person name="Glaser F."/>
            <person name="Hesse C.N."/>
            <person name="Kosti I."/>
            <person name="LaButti K."/>
            <person name="Lindquist E.A."/>
            <person name="Lucas S."/>
            <person name="Salamov A.A."/>
            <person name="Bradshaw R.E."/>
            <person name="Ciuffetti L."/>
            <person name="Hamelin R.C."/>
            <person name="Kema G.H.J."/>
            <person name="Lawrence C."/>
            <person name="Scott J.A."/>
            <person name="Spatafora J.W."/>
            <person name="Turgeon B.G."/>
            <person name="de Wit P.J.G.M."/>
            <person name="Zhong S."/>
            <person name="Goodwin S.B."/>
            <person name="Grigoriev I.V."/>
        </authorList>
    </citation>
    <scope>NUCLEOTIDE SEQUENCE [LARGE SCALE GENOMIC DNA]</scope>
    <source>
        <strain evidence="5 6">SO2202</strain>
    </source>
</reference>